<feature type="region of interest" description="Disordered" evidence="1">
    <location>
        <begin position="1"/>
        <end position="38"/>
    </location>
</feature>
<evidence type="ECO:0000313" key="3">
    <source>
        <dbReference type="Proteomes" id="UP001556367"/>
    </source>
</evidence>
<keyword evidence="3" id="KW-1185">Reference proteome</keyword>
<reference evidence="3" key="1">
    <citation type="submission" date="2024-06" db="EMBL/GenBank/DDBJ databases">
        <title>Multi-omics analyses provide insights into the biosynthesis of the anticancer antibiotic pleurotin in Hohenbuehelia grisea.</title>
        <authorList>
            <person name="Weaver J.A."/>
            <person name="Alberti F."/>
        </authorList>
    </citation>
    <scope>NUCLEOTIDE SEQUENCE [LARGE SCALE GENOMIC DNA]</scope>
    <source>
        <strain evidence="3">T-177</strain>
    </source>
</reference>
<evidence type="ECO:0000313" key="2">
    <source>
        <dbReference type="EMBL" id="KAL0957394.1"/>
    </source>
</evidence>
<accession>A0ABR3JNK5</accession>
<dbReference type="Proteomes" id="UP001556367">
    <property type="component" value="Unassembled WGS sequence"/>
</dbReference>
<protein>
    <recommendedName>
        <fullName evidence="4">EF-hand domain-containing protein</fullName>
    </recommendedName>
</protein>
<evidence type="ECO:0008006" key="4">
    <source>
        <dbReference type="Google" id="ProtNLM"/>
    </source>
</evidence>
<comment type="caution">
    <text evidence="2">The sequence shown here is derived from an EMBL/GenBank/DDBJ whole genome shotgun (WGS) entry which is preliminary data.</text>
</comment>
<feature type="region of interest" description="Disordered" evidence="1">
    <location>
        <begin position="147"/>
        <end position="180"/>
    </location>
</feature>
<organism evidence="2 3">
    <name type="scientific">Hohenbuehelia grisea</name>
    <dbReference type="NCBI Taxonomy" id="104357"/>
    <lineage>
        <taxon>Eukaryota</taxon>
        <taxon>Fungi</taxon>
        <taxon>Dikarya</taxon>
        <taxon>Basidiomycota</taxon>
        <taxon>Agaricomycotina</taxon>
        <taxon>Agaricomycetes</taxon>
        <taxon>Agaricomycetidae</taxon>
        <taxon>Agaricales</taxon>
        <taxon>Pleurotineae</taxon>
        <taxon>Pleurotaceae</taxon>
        <taxon>Hohenbuehelia</taxon>
    </lineage>
</organism>
<feature type="compositionally biased region" description="Acidic residues" evidence="1">
    <location>
        <begin position="164"/>
        <end position="177"/>
    </location>
</feature>
<name>A0ABR3JNK5_9AGAR</name>
<dbReference type="EMBL" id="JASNQZ010000005">
    <property type="protein sequence ID" value="KAL0957394.1"/>
    <property type="molecule type" value="Genomic_DNA"/>
</dbReference>
<gene>
    <name evidence="2" type="ORF">HGRIS_001195</name>
</gene>
<evidence type="ECO:0000256" key="1">
    <source>
        <dbReference type="SAM" id="MobiDB-lite"/>
    </source>
</evidence>
<sequence>MQTGNAERRFAVAERRAEDAERAVSEAQEAATNLETQNNALTPRVTELESIILALKHKTLTLYDRSKEGRLDNDEKAFVETLLDISRSAHEQVLVAKDNELRRVINSWMQPSSDVSDSASKDSRELTIDKGKSSVSAFKAIVSVSDPKSEAPVTPPRTFRQIDESDLSEEIESDSDHDDYVPLMKKATAGVNQGVKRRRVTTAVVAISKPGPSNPVPKTQGT</sequence>
<feature type="compositionally biased region" description="Basic and acidic residues" evidence="1">
    <location>
        <begin position="1"/>
        <end position="24"/>
    </location>
</feature>
<proteinExistence type="predicted"/>